<dbReference type="GO" id="GO:0004252">
    <property type="term" value="F:serine-type endopeptidase activity"/>
    <property type="evidence" value="ECO:0007669"/>
    <property type="project" value="InterPro"/>
</dbReference>
<comment type="caution">
    <text evidence="11">The sequence shown here is derived from an EMBL/GenBank/DDBJ whole genome shotgun (WGS) entry which is preliminary data.</text>
</comment>
<keyword evidence="5 8" id="KW-0645">Protease</keyword>
<comment type="catalytic activity">
    <reaction evidence="1 8">
        <text>Cleavage of hydrophobic, N-terminal signal or leader sequences from secreted and periplasmic proteins.</text>
        <dbReference type="EC" id="3.4.21.89"/>
    </reaction>
</comment>
<evidence type="ECO:0000256" key="4">
    <source>
        <dbReference type="ARBA" id="ARBA00013208"/>
    </source>
</evidence>
<gene>
    <name evidence="11" type="primary">sipT</name>
    <name evidence="11" type="ORF">CLLU_05000</name>
</gene>
<dbReference type="PROSITE" id="PS00501">
    <property type="entry name" value="SPASE_I_1"/>
    <property type="match status" value="1"/>
</dbReference>
<evidence type="ECO:0000256" key="7">
    <source>
        <dbReference type="PIRSR" id="PIRSR600223-1"/>
    </source>
</evidence>
<dbReference type="EC" id="3.4.21.89" evidence="4 8"/>
<dbReference type="InterPro" id="IPR000223">
    <property type="entry name" value="Pept_S26A_signal_pept_1"/>
</dbReference>
<reference evidence="11 12" key="1">
    <citation type="submission" date="2018-03" db="EMBL/GenBank/DDBJ databases">
        <title>Genome sequence of Clostridium luticellarii DSM 29923.</title>
        <authorList>
            <person name="Poehlein A."/>
            <person name="Daniel R."/>
        </authorList>
    </citation>
    <scope>NUCLEOTIDE SEQUENCE [LARGE SCALE GENOMIC DNA]</scope>
    <source>
        <strain evidence="11 12">DSM 29923</strain>
    </source>
</reference>
<keyword evidence="6 8" id="KW-0378">Hydrolase</keyword>
<comment type="similarity">
    <text evidence="3 9">Belongs to the peptidase S26 family.</text>
</comment>
<evidence type="ECO:0000313" key="11">
    <source>
        <dbReference type="EMBL" id="PRR86402.1"/>
    </source>
</evidence>
<dbReference type="InterPro" id="IPR036286">
    <property type="entry name" value="LexA/Signal_pep-like_sf"/>
</dbReference>
<dbReference type="PROSITE" id="PS00761">
    <property type="entry name" value="SPASE_I_3"/>
    <property type="match status" value="1"/>
</dbReference>
<evidence type="ECO:0000313" key="12">
    <source>
        <dbReference type="Proteomes" id="UP000237798"/>
    </source>
</evidence>
<dbReference type="InterPro" id="IPR019757">
    <property type="entry name" value="Pept_S26A_signal_pept_1_Lys-AS"/>
</dbReference>
<accession>A0A2T0BRE6</accession>
<feature type="active site" evidence="7">
    <location>
        <position position="79"/>
    </location>
</feature>
<evidence type="ECO:0000256" key="1">
    <source>
        <dbReference type="ARBA" id="ARBA00000677"/>
    </source>
</evidence>
<feature type="active site" evidence="7">
    <location>
        <position position="36"/>
    </location>
</feature>
<keyword evidence="12" id="KW-1185">Reference proteome</keyword>
<dbReference type="AlphaFoldDB" id="A0A2T0BRE6"/>
<dbReference type="PROSITE" id="PS00760">
    <property type="entry name" value="SPASE_I_2"/>
    <property type="match status" value="1"/>
</dbReference>
<dbReference type="CDD" id="cd06530">
    <property type="entry name" value="S26_SPase_I"/>
    <property type="match status" value="1"/>
</dbReference>
<keyword evidence="8" id="KW-1133">Transmembrane helix</keyword>
<dbReference type="Proteomes" id="UP000237798">
    <property type="component" value="Unassembled WGS sequence"/>
</dbReference>
<dbReference type="SUPFAM" id="SSF51306">
    <property type="entry name" value="LexA/Signal peptidase"/>
    <property type="match status" value="1"/>
</dbReference>
<dbReference type="PRINTS" id="PR00727">
    <property type="entry name" value="LEADERPTASE"/>
</dbReference>
<dbReference type="GO" id="GO:0006465">
    <property type="term" value="P:signal peptide processing"/>
    <property type="evidence" value="ECO:0007669"/>
    <property type="project" value="InterPro"/>
</dbReference>
<evidence type="ECO:0000256" key="3">
    <source>
        <dbReference type="ARBA" id="ARBA00009370"/>
    </source>
</evidence>
<dbReference type="Gene3D" id="2.10.109.10">
    <property type="entry name" value="Umud Fragment, subunit A"/>
    <property type="match status" value="1"/>
</dbReference>
<dbReference type="Pfam" id="PF10502">
    <property type="entry name" value="Peptidase_S26"/>
    <property type="match status" value="1"/>
</dbReference>
<dbReference type="NCBIfam" id="TIGR02227">
    <property type="entry name" value="sigpep_I_bact"/>
    <property type="match status" value="1"/>
</dbReference>
<dbReference type="EMBL" id="PVXP01000004">
    <property type="protein sequence ID" value="PRR86402.1"/>
    <property type="molecule type" value="Genomic_DNA"/>
</dbReference>
<dbReference type="InterPro" id="IPR019533">
    <property type="entry name" value="Peptidase_S26"/>
</dbReference>
<dbReference type="PANTHER" id="PTHR43390">
    <property type="entry name" value="SIGNAL PEPTIDASE I"/>
    <property type="match status" value="1"/>
</dbReference>
<evidence type="ECO:0000256" key="5">
    <source>
        <dbReference type="ARBA" id="ARBA00022670"/>
    </source>
</evidence>
<dbReference type="GO" id="GO:0005886">
    <property type="term" value="C:plasma membrane"/>
    <property type="evidence" value="ECO:0007669"/>
    <property type="project" value="UniProtKB-SubCell"/>
</dbReference>
<evidence type="ECO:0000256" key="8">
    <source>
        <dbReference type="RuleBase" id="RU003993"/>
    </source>
</evidence>
<feature type="transmembrane region" description="Helical" evidence="8">
    <location>
        <begin position="12"/>
        <end position="30"/>
    </location>
</feature>
<evidence type="ECO:0000259" key="10">
    <source>
        <dbReference type="Pfam" id="PF10502"/>
    </source>
</evidence>
<dbReference type="InterPro" id="IPR019758">
    <property type="entry name" value="Pept_S26A_signal_pept_1_CS"/>
</dbReference>
<sequence length="182" mass="20530">MVKELIEIGKSILIAIIAAFLIITFVFETVNVDGHSMDPTLNNGDRLIVEKVSYYFRAPRAGDIVVIKYPANPKEKFIKRVIGVGGDRIKIEDGKLYVNGAVKKEPYILETMTGDFDEVTVPQNTVFVMGDNRNNSRDSRFPDVGFVSYKMVVGRAAFRIYPFSRAGKLSAFQNWKGRSIWL</sequence>
<keyword evidence="8" id="KW-0812">Transmembrane</keyword>
<protein>
    <recommendedName>
        <fullName evidence="4 8">Signal peptidase I</fullName>
        <ecNumber evidence="4 8">3.4.21.89</ecNumber>
    </recommendedName>
</protein>
<dbReference type="OrthoDB" id="9802919at2"/>
<dbReference type="GO" id="GO:0009003">
    <property type="term" value="F:signal peptidase activity"/>
    <property type="evidence" value="ECO:0007669"/>
    <property type="project" value="UniProtKB-EC"/>
</dbReference>
<proteinExistence type="inferred from homology"/>
<organism evidence="11 12">
    <name type="scientific">Clostridium luticellarii</name>
    <dbReference type="NCBI Taxonomy" id="1691940"/>
    <lineage>
        <taxon>Bacteria</taxon>
        <taxon>Bacillati</taxon>
        <taxon>Bacillota</taxon>
        <taxon>Clostridia</taxon>
        <taxon>Eubacteriales</taxon>
        <taxon>Clostridiaceae</taxon>
        <taxon>Clostridium</taxon>
    </lineage>
</organism>
<name>A0A2T0BRE6_9CLOT</name>
<keyword evidence="8" id="KW-0472">Membrane</keyword>
<dbReference type="RefSeq" id="WP_106008006.1">
    <property type="nucleotide sequence ID" value="NZ_JALCPJ010000001.1"/>
</dbReference>
<evidence type="ECO:0000256" key="2">
    <source>
        <dbReference type="ARBA" id="ARBA00004401"/>
    </source>
</evidence>
<feature type="domain" description="Peptidase S26" evidence="10">
    <location>
        <begin position="6"/>
        <end position="161"/>
    </location>
</feature>
<comment type="subcellular location">
    <subcellularLocation>
        <location evidence="2">Cell membrane</location>
        <topology evidence="2">Single-pass type II membrane protein</topology>
    </subcellularLocation>
    <subcellularLocation>
        <location evidence="9">Membrane</location>
        <topology evidence="9">Single-pass type II membrane protein</topology>
    </subcellularLocation>
</comment>
<evidence type="ECO:0000256" key="9">
    <source>
        <dbReference type="RuleBase" id="RU362042"/>
    </source>
</evidence>
<dbReference type="PANTHER" id="PTHR43390:SF1">
    <property type="entry name" value="CHLOROPLAST PROCESSING PEPTIDASE"/>
    <property type="match status" value="1"/>
</dbReference>
<dbReference type="InterPro" id="IPR019756">
    <property type="entry name" value="Pept_S26A_signal_pept_1_Ser-AS"/>
</dbReference>
<evidence type="ECO:0000256" key="6">
    <source>
        <dbReference type="ARBA" id="ARBA00022801"/>
    </source>
</evidence>